<dbReference type="AlphaFoldDB" id="A0A8H5KPH6"/>
<comment type="caution">
    <text evidence="2">The sequence shown here is derived from an EMBL/GenBank/DDBJ whole genome shotgun (WGS) entry which is preliminary data.</text>
</comment>
<name>A0A8H5KPH6_9HYPO</name>
<reference evidence="2 3" key="1">
    <citation type="submission" date="2020-05" db="EMBL/GenBank/DDBJ databases">
        <title>Identification and distribution of gene clusters putatively required for synthesis of sphingolipid metabolism inhibitors in phylogenetically diverse species of the filamentous fungus Fusarium.</title>
        <authorList>
            <person name="Kim H.-S."/>
            <person name="Busman M."/>
            <person name="Brown D.W."/>
            <person name="Divon H."/>
            <person name="Uhlig S."/>
            <person name="Proctor R.H."/>
        </authorList>
    </citation>
    <scope>NUCLEOTIDE SEQUENCE [LARGE SCALE GENOMIC DNA]</scope>
    <source>
        <strain evidence="2 3">NRRL 36939</strain>
    </source>
</reference>
<proteinExistence type="predicted"/>
<dbReference type="OrthoDB" id="5091060at2759"/>
<protein>
    <submittedName>
        <fullName evidence="2">Uncharacterized protein</fullName>
    </submittedName>
</protein>
<evidence type="ECO:0000313" key="3">
    <source>
        <dbReference type="Proteomes" id="UP000546213"/>
    </source>
</evidence>
<evidence type="ECO:0000313" key="2">
    <source>
        <dbReference type="EMBL" id="KAF5576106.1"/>
    </source>
</evidence>
<gene>
    <name evidence="2" type="ORF">FPCIR_12786</name>
</gene>
<accession>A0A8H5KPH6</accession>
<dbReference type="Proteomes" id="UP000546213">
    <property type="component" value="Unassembled WGS sequence"/>
</dbReference>
<feature type="region of interest" description="Disordered" evidence="1">
    <location>
        <begin position="104"/>
        <end position="131"/>
    </location>
</feature>
<feature type="region of interest" description="Disordered" evidence="1">
    <location>
        <begin position="49"/>
        <end position="68"/>
    </location>
</feature>
<feature type="compositionally biased region" description="Low complexity" evidence="1">
    <location>
        <begin position="116"/>
        <end position="131"/>
    </location>
</feature>
<evidence type="ECO:0000256" key="1">
    <source>
        <dbReference type="SAM" id="MobiDB-lite"/>
    </source>
</evidence>
<feature type="compositionally biased region" description="Polar residues" evidence="1">
    <location>
        <begin position="55"/>
        <end position="68"/>
    </location>
</feature>
<sequence>MAKRARRRLRKQTPHDTTRFQIYVSSLTEASPVKPLQGIESYEINLLDDPPEADSSLNCSGSPASSTDAVVAGREQSPHLIEGNVLASPCPQLLGSMSGPHAVRGLFSTSQEGPAENSSSTSSDEISSNPTSYAARYDDICTEVDGEPCHISSVSSSCEDEHTVDLLHENGGATTSPYIVFEDDLSGPRNDENTEQQEKEGAEEAMSDLESQPENAWEPDFSSQSDVSDMRSEVEIEDEDEPISDLVESDAYSAKCFFGKNLGMHLWLRGGGRRKRNRMYQQQRAAGIWHAGYGRLLAWTCSTGLNRSRLASH</sequence>
<organism evidence="2 3">
    <name type="scientific">Fusarium pseudocircinatum</name>
    <dbReference type="NCBI Taxonomy" id="56676"/>
    <lineage>
        <taxon>Eukaryota</taxon>
        <taxon>Fungi</taxon>
        <taxon>Dikarya</taxon>
        <taxon>Ascomycota</taxon>
        <taxon>Pezizomycotina</taxon>
        <taxon>Sordariomycetes</taxon>
        <taxon>Hypocreomycetidae</taxon>
        <taxon>Hypocreales</taxon>
        <taxon>Nectriaceae</taxon>
        <taxon>Fusarium</taxon>
        <taxon>Fusarium fujikuroi species complex</taxon>
    </lineage>
</organism>
<feature type="compositionally biased region" description="Basic and acidic residues" evidence="1">
    <location>
        <begin position="189"/>
        <end position="202"/>
    </location>
</feature>
<dbReference type="EMBL" id="JAAOAS010000441">
    <property type="protein sequence ID" value="KAF5576106.1"/>
    <property type="molecule type" value="Genomic_DNA"/>
</dbReference>
<feature type="region of interest" description="Disordered" evidence="1">
    <location>
        <begin position="183"/>
        <end position="227"/>
    </location>
</feature>
<keyword evidence="3" id="KW-1185">Reference proteome</keyword>